<comment type="caution">
    <text evidence="3">The sequence shown here is derived from an EMBL/GenBank/DDBJ whole genome shotgun (WGS) entry which is preliminary data.</text>
</comment>
<sequence>MGVLSGKKAIITGGSRGIGRAIAAAFLREGAEVMIASRSEEELKSAKRDLAIVPSRVEGKPDKVHTHIADVSKEADAKALVSAAIKEMGGVDILVNAAGIFGPIGPLEKADLGAWKKTFEINVFGTFGMIHAVAPVMIAQKRGKIINLGGGGDGPLPRFSAYSASKGAVARLTETVAAELKERHIDVNAIAPGSVNTKFLDDALAAGPDAVGVEWYRVLEKQKKEGGTPPELAGELCVFLASKASDGLTGKMISAKWDDYKNWDKAKIAEIMKSDRFTLRRVK</sequence>
<accession>A0A1G2CFH4</accession>
<dbReference type="PANTHER" id="PTHR42760">
    <property type="entry name" value="SHORT-CHAIN DEHYDROGENASES/REDUCTASES FAMILY MEMBER"/>
    <property type="match status" value="1"/>
</dbReference>
<evidence type="ECO:0008006" key="5">
    <source>
        <dbReference type="Google" id="ProtNLM"/>
    </source>
</evidence>
<reference evidence="3 4" key="1">
    <citation type="journal article" date="2016" name="Nat. Commun.">
        <title>Thousands of microbial genomes shed light on interconnected biogeochemical processes in an aquifer system.</title>
        <authorList>
            <person name="Anantharaman K."/>
            <person name="Brown C.T."/>
            <person name="Hug L.A."/>
            <person name="Sharon I."/>
            <person name="Castelle C.J."/>
            <person name="Probst A.J."/>
            <person name="Thomas B.C."/>
            <person name="Singh A."/>
            <person name="Wilkins M.J."/>
            <person name="Karaoz U."/>
            <person name="Brodie E.L."/>
            <person name="Williams K.H."/>
            <person name="Hubbard S.S."/>
            <person name="Banfield J.F."/>
        </authorList>
    </citation>
    <scope>NUCLEOTIDE SEQUENCE [LARGE SCALE GENOMIC DNA]</scope>
</reference>
<dbReference type="SUPFAM" id="SSF51735">
    <property type="entry name" value="NAD(P)-binding Rossmann-fold domains"/>
    <property type="match status" value="1"/>
</dbReference>
<dbReference type="CDD" id="cd05233">
    <property type="entry name" value="SDR_c"/>
    <property type="match status" value="1"/>
</dbReference>
<dbReference type="PRINTS" id="PR00081">
    <property type="entry name" value="GDHRDH"/>
</dbReference>
<dbReference type="InterPro" id="IPR002347">
    <property type="entry name" value="SDR_fam"/>
</dbReference>
<dbReference type="Gene3D" id="3.40.50.720">
    <property type="entry name" value="NAD(P)-binding Rossmann-like Domain"/>
    <property type="match status" value="1"/>
</dbReference>
<dbReference type="Pfam" id="PF00106">
    <property type="entry name" value="adh_short"/>
    <property type="match status" value="1"/>
</dbReference>
<dbReference type="EMBL" id="MHLA01000007">
    <property type="protein sequence ID" value="OGZ00144.1"/>
    <property type="molecule type" value="Genomic_DNA"/>
</dbReference>
<evidence type="ECO:0000256" key="2">
    <source>
        <dbReference type="RuleBase" id="RU000363"/>
    </source>
</evidence>
<evidence type="ECO:0000313" key="3">
    <source>
        <dbReference type="EMBL" id="OGZ00144.1"/>
    </source>
</evidence>
<organism evidence="3 4">
    <name type="scientific">Candidatus Liptonbacteria bacterium RIFCSPLOWO2_01_FULL_52_25</name>
    <dbReference type="NCBI Taxonomy" id="1798650"/>
    <lineage>
        <taxon>Bacteria</taxon>
        <taxon>Candidatus Liptoniibacteriota</taxon>
    </lineage>
</organism>
<dbReference type="STRING" id="1798650.A2945_00430"/>
<protein>
    <recommendedName>
        <fullName evidence="5">Dehydrogenase</fullName>
    </recommendedName>
</protein>
<dbReference type="FunFam" id="3.40.50.720:FF:000084">
    <property type="entry name" value="Short-chain dehydrogenase reductase"/>
    <property type="match status" value="1"/>
</dbReference>
<dbReference type="InterPro" id="IPR036291">
    <property type="entry name" value="NAD(P)-bd_dom_sf"/>
</dbReference>
<comment type="similarity">
    <text evidence="1 2">Belongs to the short-chain dehydrogenases/reductases (SDR) family.</text>
</comment>
<dbReference type="GO" id="GO:0016616">
    <property type="term" value="F:oxidoreductase activity, acting on the CH-OH group of donors, NAD or NADP as acceptor"/>
    <property type="evidence" value="ECO:0007669"/>
    <property type="project" value="TreeGrafter"/>
</dbReference>
<dbReference type="AlphaFoldDB" id="A0A1G2CFH4"/>
<evidence type="ECO:0000313" key="4">
    <source>
        <dbReference type="Proteomes" id="UP000178880"/>
    </source>
</evidence>
<proteinExistence type="inferred from homology"/>
<name>A0A1G2CFH4_9BACT</name>
<dbReference type="Proteomes" id="UP000178880">
    <property type="component" value="Unassembled WGS sequence"/>
</dbReference>
<evidence type="ECO:0000256" key="1">
    <source>
        <dbReference type="ARBA" id="ARBA00006484"/>
    </source>
</evidence>
<gene>
    <name evidence="3" type="ORF">A2945_00430</name>
</gene>
<dbReference type="PRINTS" id="PR00080">
    <property type="entry name" value="SDRFAMILY"/>
</dbReference>